<keyword evidence="1" id="KW-0812">Transmembrane</keyword>
<evidence type="ECO:0000313" key="3">
    <source>
        <dbReference type="Proteomes" id="UP000747542"/>
    </source>
</evidence>
<keyword evidence="1" id="KW-0472">Membrane</keyword>
<reference evidence="2" key="1">
    <citation type="journal article" date="2021" name="Sci. Adv.">
        <title>The American lobster genome reveals insights on longevity, neural, and immune adaptations.</title>
        <authorList>
            <person name="Polinski J.M."/>
            <person name="Zimin A.V."/>
            <person name="Clark K.F."/>
            <person name="Kohn A.B."/>
            <person name="Sadowski N."/>
            <person name="Timp W."/>
            <person name="Ptitsyn A."/>
            <person name="Khanna P."/>
            <person name="Romanova D.Y."/>
            <person name="Williams P."/>
            <person name="Greenwood S.J."/>
            <person name="Moroz L.L."/>
            <person name="Walt D.R."/>
            <person name="Bodnar A.G."/>
        </authorList>
    </citation>
    <scope>NUCLEOTIDE SEQUENCE</scope>
    <source>
        <strain evidence="2">GMGI-L3</strain>
    </source>
</reference>
<organism evidence="2 3">
    <name type="scientific">Homarus americanus</name>
    <name type="common">American lobster</name>
    <dbReference type="NCBI Taxonomy" id="6706"/>
    <lineage>
        <taxon>Eukaryota</taxon>
        <taxon>Metazoa</taxon>
        <taxon>Ecdysozoa</taxon>
        <taxon>Arthropoda</taxon>
        <taxon>Crustacea</taxon>
        <taxon>Multicrustacea</taxon>
        <taxon>Malacostraca</taxon>
        <taxon>Eumalacostraca</taxon>
        <taxon>Eucarida</taxon>
        <taxon>Decapoda</taxon>
        <taxon>Pleocyemata</taxon>
        <taxon>Astacidea</taxon>
        <taxon>Nephropoidea</taxon>
        <taxon>Nephropidae</taxon>
        <taxon>Homarus</taxon>
    </lineage>
</organism>
<evidence type="ECO:0000256" key="1">
    <source>
        <dbReference type="SAM" id="Phobius"/>
    </source>
</evidence>
<accession>A0A8J5JL10</accession>
<feature type="transmembrane region" description="Helical" evidence="1">
    <location>
        <begin position="199"/>
        <end position="222"/>
    </location>
</feature>
<comment type="caution">
    <text evidence="2">The sequence shown here is derived from an EMBL/GenBank/DDBJ whole genome shotgun (WGS) entry which is preliminary data.</text>
</comment>
<keyword evidence="3" id="KW-1185">Reference proteome</keyword>
<keyword evidence="1" id="KW-1133">Transmembrane helix</keyword>
<proteinExistence type="predicted"/>
<dbReference type="EMBL" id="JAHLQT010033114">
    <property type="protein sequence ID" value="KAG7159615.1"/>
    <property type="molecule type" value="Genomic_DNA"/>
</dbReference>
<evidence type="ECO:0000313" key="2">
    <source>
        <dbReference type="EMBL" id="KAG7159615.1"/>
    </source>
</evidence>
<dbReference type="AlphaFoldDB" id="A0A8J5JL10"/>
<name>A0A8J5JL10_HOMAM</name>
<protein>
    <submittedName>
        <fullName evidence="2">Uncharacterized protein</fullName>
    </submittedName>
</protein>
<dbReference type="Proteomes" id="UP000747542">
    <property type="component" value="Unassembled WGS sequence"/>
</dbReference>
<sequence>MNRIWRGQQPQNTHLQWPPLQLLPRQRPPQPQPQPKKNDQAPVEMKISLKAVWCVNMNGSPPQRRLLTVLGTKCSWCCVQTCCCSTKIARATRLLLKYTSGLRLHVMFQVDKHQLQMTTLRRRMSCDSNCLVVLSTCSKPKMKKSWEFGLELSKQLRPQKDQLVLPVPKLSRQALRRRMNPNDAASSPSRRNNRVDVHICTLSLFLFFFSQPTLSFLSSFFISFPKSPLAIS</sequence>
<gene>
    <name evidence="2" type="ORF">Hamer_G004286</name>
</gene>